<gene>
    <name evidence="1" type="ORF">ENS82_02795</name>
</gene>
<proteinExistence type="predicted"/>
<dbReference type="RefSeq" id="WP_409655758.1">
    <property type="nucleotide sequence ID" value="NZ_JBKBUW010000016.1"/>
</dbReference>
<dbReference type="AlphaFoldDB" id="A0A7C3DLP2"/>
<reference evidence="1" key="1">
    <citation type="journal article" date="2020" name="mSystems">
        <title>Genome- and Community-Level Interaction Insights into Carbon Utilization and Element Cycling Functions of Hydrothermarchaeota in Hydrothermal Sediment.</title>
        <authorList>
            <person name="Zhou Z."/>
            <person name="Liu Y."/>
            <person name="Xu W."/>
            <person name="Pan J."/>
            <person name="Luo Z.H."/>
            <person name="Li M."/>
        </authorList>
    </citation>
    <scope>NUCLEOTIDE SEQUENCE [LARGE SCALE GENOMIC DNA]</scope>
    <source>
        <strain evidence="1">SpSt-524</strain>
    </source>
</reference>
<accession>A0A7C3DLP2</accession>
<sequence>MTEVMALLDEGRRMQGYLSEMGTEMLKAAAELDNGYPPSPDLIAKLVGASQAFEALHDRAQRLLGGALIEPVLPRVLEALEAHRKLLEATALRQKALNVLEQVSSLVYRGGEEFLPLSTVQFDALGLMRQQKDLAELNETIVALANGNHAYNQLLKLVVDKGMSNEEWVGVYQQVGQALGQDLAVAAARGQIYLPE</sequence>
<dbReference type="EMBL" id="DSWI01000009">
    <property type="protein sequence ID" value="HFG19634.1"/>
    <property type="molecule type" value="Genomic_DNA"/>
</dbReference>
<evidence type="ECO:0000313" key="1">
    <source>
        <dbReference type="EMBL" id="HFG19634.1"/>
    </source>
</evidence>
<organism evidence="1">
    <name type="scientific">Meiothermus ruber</name>
    <dbReference type="NCBI Taxonomy" id="277"/>
    <lineage>
        <taxon>Bacteria</taxon>
        <taxon>Thermotogati</taxon>
        <taxon>Deinococcota</taxon>
        <taxon>Deinococci</taxon>
        <taxon>Thermales</taxon>
        <taxon>Thermaceae</taxon>
        <taxon>Meiothermus</taxon>
    </lineage>
</organism>
<name>A0A7C3DLP2_MEIRU</name>
<comment type="caution">
    <text evidence="1">The sequence shown here is derived from an EMBL/GenBank/DDBJ whole genome shotgun (WGS) entry which is preliminary data.</text>
</comment>
<protein>
    <submittedName>
        <fullName evidence="1">Uncharacterized protein</fullName>
    </submittedName>
</protein>